<keyword evidence="10" id="KW-0472">Membrane</keyword>
<comment type="similarity">
    <text evidence="1">Belongs to the CpsD/CapB family.</text>
</comment>
<dbReference type="Pfam" id="PF13807">
    <property type="entry name" value="GNVR"/>
    <property type="match status" value="1"/>
</dbReference>
<evidence type="ECO:0000256" key="10">
    <source>
        <dbReference type="SAM" id="Phobius"/>
    </source>
</evidence>
<dbReference type="RefSeq" id="WP_009348116.1">
    <property type="nucleotide sequence ID" value="NZ_JH376832.1"/>
</dbReference>
<keyword evidence="7" id="KW-0067">ATP-binding</keyword>
<dbReference type="GO" id="GO:0005886">
    <property type="term" value="C:plasma membrane"/>
    <property type="evidence" value="ECO:0007669"/>
    <property type="project" value="TreeGrafter"/>
</dbReference>
<evidence type="ECO:0000256" key="1">
    <source>
        <dbReference type="ARBA" id="ARBA00007316"/>
    </source>
</evidence>
<keyword evidence="5" id="KW-0547">Nucleotide-binding</keyword>
<keyword evidence="10" id="KW-0812">Transmembrane</keyword>
<dbReference type="InterPro" id="IPR005702">
    <property type="entry name" value="Wzc-like_C"/>
</dbReference>
<dbReference type="Proteomes" id="UP000015993">
    <property type="component" value="Unassembled WGS sequence"/>
</dbReference>
<evidence type="ECO:0000313" key="13">
    <source>
        <dbReference type="EMBL" id="EHG22089.1"/>
    </source>
</evidence>
<evidence type="ECO:0000256" key="8">
    <source>
        <dbReference type="ARBA" id="ARBA00023137"/>
    </source>
</evidence>
<dbReference type="NCBIfam" id="TIGR01007">
    <property type="entry name" value="eps_fam"/>
    <property type="match status" value="1"/>
</dbReference>
<feature type="domain" description="AAA" evidence="11">
    <location>
        <begin position="597"/>
        <end position="723"/>
    </location>
</feature>
<evidence type="ECO:0000259" key="11">
    <source>
        <dbReference type="Pfam" id="PF13614"/>
    </source>
</evidence>
<keyword evidence="8" id="KW-0829">Tyrosine-protein kinase</keyword>
<comment type="caution">
    <text evidence="13">The sequence shown here is derived from an EMBL/GenBank/DDBJ whole genome shotgun (WGS) entry which is preliminary data.</text>
</comment>
<dbReference type="PANTHER" id="PTHR32309">
    <property type="entry name" value="TYROSINE-PROTEIN KINASE"/>
    <property type="match status" value="1"/>
</dbReference>
<dbReference type="InterPro" id="IPR032807">
    <property type="entry name" value="GNVR"/>
</dbReference>
<comment type="catalytic activity">
    <reaction evidence="9">
        <text>L-tyrosyl-[protein] + ATP = O-phospho-L-tyrosyl-[protein] + ADP + H(+)</text>
        <dbReference type="Rhea" id="RHEA:10596"/>
        <dbReference type="Rhea" id="RHEA-COMP:10136"/>
        <dbReference type="Rhea" id="RHEA-COMP:20101"/>
        <dbReference type="ChEBI" id="CHEBI:15378"/>
        <dbReference type="ChEBI" id="CHEBI:30616"/>
        <dbReference type="ChEBI" id="CHEBI:46858"/>
        <dbReference type="ChEBI" id="CHEBI:61978"/>
        <dbReference type="ChEBI" id="CHEBI:456216"/>
        <dbReference type="EC" id="2.7.10.2"/>
    </reaction>
</comment>
<dbReference type="Pfam" id="PF13614">
    <property type="entry name" value="AAA_31"/>
    <property type="match status" value="1"/>
</dbReference>
<dbReference type="GO" id="GO:0005524">
    <property type="term" value="F:ATP binding"/>
    <property type="evidence" value="ECO:0007669"/>
    <property type="project" value="UniProtKB-KW"/>
</dbReference>
<name>G5GD56_9BACT</name>
<proteinExistence type="inferred from homology"/>
<evidence type="ECO:0000259" key="12">
    <source>
        <dbReference type="Pfam" id="PF13807"/>
    </source>
</evidence>
<dbReference type="Gene3D" id="3.40.50.300">
    <property type="entry name" value="P-loop containing nucleotide triphosphate hydrolases"/>
    <property type="match status" value="1"/>
</dbReference>
<comment type="similarity">
    <text evidence="2">Belongs to the etk/wzc family.</text>
</comment>
<evidence type="ECO:0000256" key="4">
    <source>
        <dbReference type="ARBA" id="ARBA00022679"/>
    </source>
</evidence>
<dbReference type="GO" id="GO:0004715">
    <property type="term" value="F:non-membrane spanning protein tyrosine kinase activity"/>
    <property type="evidence" value="ECO:0007669"/>
    <property type="project" value="UniProtKB-EC"/>
</dbReference>
<feature type="domain" description="Tyrosine-protein kinase G-rich" evidence="12">
    <location>
        <begin position="456"/>
        <end position="533"/>
    </location>
</feature>
<evidence type="ECO:0000256" key="5">
    <source>
        <dbReference type="ARBA" id="ARBA00022741"/>
    </source>
</evidence>
<evidence type="ECO:0000256" key="6">
    <source>
        <dbReference type="ARBA" id="ARBA00022777"/>
    </source>
</evidence>
<feature type="transmembrane region" description="Helical" evidence="10">
    <location>
        <begin position="512"/>
        <end position="531"/>
    </location>
</feature>
<dbReference type="OrthoDB" id="9794577at2"/>
<dbReference type="CDD" id="cd05387">
    <property type="entry name" value="BY-kinase"/>
    <property type="match status" value="1"/>
</dbReference>
<dbReference type="EC" id="2.7.10.2" evidence="3"/>
<dbReference type="InterPro" id="IPR025669">
    <property type="entry name" value="AAA_dom"/>
</dbReference>
<dbReference type="EMBL" id="ACZK01000025">
    <property type="protein sequence ID" value="EHG22089.1"/>
    <property type="molecule type" value="Genomic_DNA"/>
</dbReference>
<evidence type="ECO:0000256" key="9">
    <source>
        <dbReference type="ARBA" id="ARBA00051245"/>
    </source>
</evidence>
<keyword evidence="10" id="KW-1133">Transmembrane helix</keyword>
<dbReference type="eggNOG" id="COG0489">
    <property type="taxonomic scope" value="Bacteria"/>
</dbReference>
<dbReference type="FunFam" id="3.40.50.300:FF:000527">
    <property type="entry name" value="Tyrosine-protein kinase etk"/>
    <property type="match status" value="1"/>
</dbReference>
<keyword evidence="6" id="KW-0418">Kinase</keyword>
<feature type="transmembrane region" description="Helical" evidence="10">
    <location>
        <begin position="24"/>
        <end position="48"/>
    </location>
</feature>
<organism evidence="13 14">
    <name type="scientific">Alloprevotella rava F0323</name>
    <dbReference type="NCBI Taxonomy" id="679199"/>
    <lineage>
        <taxon>Bacteria</taxon>
        <taxon>Pseudomonadati</taxon>
        <taxon>Bacteroidota</taxon>
        <taxon>Bacteroidia</taxon>
        <taxon>Bacteroidales</taxon>
        <taxon>Prevotellaceae</taxon>
        <taxon>Alloprevotella</taxon>
    </lineage>
</organism>
<keyword evidence="14" id="KW-1185">Reference proteome</keyword>
<evidence type="ECO:0000256" key="3">
    <source>
        <dbReference type="ARBA" id="ARBA00011903"/>
    </source>
</evidence>
<protein>
    <recommendedName>
        <fullName evidence="3">non-specific protein-tyrosine kinase</fullName>
        <ecNumber evidence="3">2.7.10.2</ecNumber>
    </recommendedName>
</protein>
<gene>
    <name evidence="13" type="ORF">HMPREF9332_01604</name>
</gene>
<dbReference type="GO" id="GO:0042802">
    <property type="term" value="F:identical protein binding"/>
    <property type="evidence" value="ECO:0007669"/>
    <property type="project" value="UniProtKB-ARBA"/>
</dbReference>
<dbReference type="InterPro" id="IPR050445">
    <property type="entry name" value="Bact_polysacc_biosynth/exp"/>
</dbReference>
<reference evidence="13 14" key="1">
    <citation type="submission" date="2011-08" db="EMBL/GenBank/DDBJ databases">
        <title>The Genome Sequence of Prevotella sp. oral taxon 302 str. F0323.</title>
        <authorList>
            <consortium name="The Broad Institute Genome Sequencing Platform"/>
            <person name="Earl A."/>
            <person name="Ward D."/>
            <person name="Feldgarden M."/>
            <person name="Gevers D."/>
            <person name="Izard J."/>
            <person name="Blanton J.M."/>
            <person name="Baranova O.V."/>
            <person name="Tanner A.C."/>
            <person name="Dewhirst F.E."/>
            <person name="Young S.K."/>
            <person name="Zeng Q."/>
            <person name="Gargeya S."/>
            <person name="Fitzgerald M."/>
            <person name="Haas B."/>
            <person name="Abouelleil A."/>
            <person name="Alvarado L."/>
            <person name="Arachchi H.M."/>
            <person name="Berlin A."/>
            <person name="Brown A."/>
            <person name="Chapman S.B."/>
            <person name="Chen Z."/>
            <person name="Dunbar C."/>
            <person name="Freedman E."/>
            <person name="Gearin G."/>
            <person name="Gellesch M."/>
            <person name="Goldberg J."/>
            <person name="Griggs A."/>
            <person name="Gujja S."/>
            <person name="Heiman D."/>
            <person name="Howarth C."/>
            <person name="Larson L."/>
            <person name="Lui A."/>
            <person name="MacDonald P.J.P."/>
            <person name="Montmayeur A."/>
            <person name="Murphy C."/>
            <person name="Neiman D."/>
            <person name="Pearson M."/>
            <person name="Priest M."/>
            <person name="Roberts A."/>
            <person name="Saif S."/>
            <person name="Shea T."/>
            <person name="Shenoy N."/>
            <person name="Sisk P."/>
            <person name="Stolte C."/>
            <person name="Sykes S."/>
            <person name="Wortman J."/>
            <person name="Nusbaum C."/>
            <person name="Birren B."/>
        </authorList>
    </citation>
    <scope>NUCLEOTIDE SEQUENCE [LARGE SCALE GENOMIC DNA]</scope>
    <source>
        <strain evidence="13 14">F0323</strain>
    </source>
</reference>
<evidence type="ECO:0000256" key="7">
    <source>
        <dbReference type="ARBA" id="ARBA00022840"/>
    </source>
</evidence>
<dbReference type="STRING" id="679199.HMPREF9332_01604"/>
<evidence type="ECO:0000313" key="14">
    <source>
        <dbReference type="Proteomes" id="UP000015993"/>
    </source>
</evidence>
<keyword evidence="4" id="KW-0808">Transferase</keyword>
<dbReference type="SUPFAM" id="SSF52540">
    <property type="entry name" value="P-loop containing nucleoside triphosphate hydrolases"/>
    <property type="match status" value="1"/>
</dbReference>
<dbReference type="InterPro" id="IPR027417">
    <property type="entry name" value="P-loop_NTPase"/>
</dbReference>
<accession>G5GD56</accession>
<dbReference type="eggNOG" id="COG3206">
    <property type="taxonomic scope" value="Bacteria"/>
</dbReference>
<sequence>MSGSVQNKNKEEDIQLIPLFKMCWALFLANLKWFVLSVILCLVLGYLYQARQSRVYQRQAVILFEDNESGSGGGMSRSARNNGLNTLMQLNGISVGDNLKNEMFILTSERLMTRVVDSLGLDVDYTTSAGLHSVALYTDRPFEIAFQQKAENLVRFEAKIQADGTVKLSDFVCYNRSTGKKKIFKEHLSVRPGVMVKTPIGDLAINKTTFFSRFPVGKTIQIHHLPIEMAAKIYQEKIKASAYDKETSLVVLSAQDINTARAEDLLNTVYEAYKHDVVDNKNRVASSTANFIDRRVALIGQELTQVENRLASFKQQNRVIDFQQAAGTVTAQSADARQQALQLETQLSVARYLQEFLQNNSNEHQIIPAINLERATFNGQIDTYNQLMNERNKNAANSSGQSPLVRDLDKQLAAQRTSILSSVRSYVRSIEMQVNAARSNEKSLMGQVGHAPQAAKEALDIQRQQNLKETLYTYLLNKREEVALQLAINEANVRMVENPLGPSSPVSPRKMIIMLLAFLIGLVIPAVILWVRELFDITISGRQDVEGVVTAPVVGELPRWDSPSEDALITHCAANDPIVEAFRMLRFSLSFVRRTAKVIVVTSTTPHHGKSFISRNLSVVFAMANKRVLLIDADIRKRTLSGDFGRTAGLTSWLVDEDGQTCLEDIVVKDGLTKGVDFLPAGILPPNPAELLMSGRLEELVAIAREQYDFIIFDTTPIFGVADASIVDRVADLTLYVLRVGVQEKAFLPELEKMYQDKKMRNLCLVLNDSDVKSRKTGYGYGYGYGYGQYGYGYGYGYTKERKKQKLGRGLLGKLRK</sequence>
<dbReference type="HOGENOM" id="CLU_009912_6_0_10"/>
<evidence type="ECO:0000256" key="2">
    <source>
        <dbReference type="ARBA" id="ARBA00008883"/>
    </source>
</evidence>
<dbReference type="PANTHER" id="PTHR32309:SF13">
    <property type="entry name" value="FERRIC ENTEROBACTIN TRANSPORT PROTEIN FEPE"/>
    <property type="match status" value="1"/>
</dbReference>
<dbReference type="AlphaFoldDB" id="G5GD56"/>